<protein>
    <recommendedName>
        <fullName evidence="1">15-oxoprostaglandin 13-reductase</fullName>
        <ecNumber evidence="1">1.3.1.48</ecNumber>
    </recommendedName>
</protein>
<dbReference type="Pfam" id="PF08240">
    <property type="entry name" value="ADH_N"/>
    <property type="match status" value="1"/>
</dbReference>
<evidence type="ECO:0000259" key="3">
    <source>
        <dbReference type="SMART" id="SM00829"/>
    </source>
</evidence>
<dbReference type="FunFam" id="3.40.50.720:FF:000121">
    <property type="entry name" value="Prostaglandin reductase 2"/>
    <property type="match status" value="1"/>
</dbReference>
<accession>A0AAD9PG31</accession>
<dbReference type="InterPro" id="IPR020843">
    <property type="entry name" value="ER"/>
</dbReference>
<reference evidence="4" key="1">
    <citation type="journal article" date="2023" name="Mol. Biol. Evol.">
        <title>Third-Generation Sequencing Reveals the Adaptive Role of the Epigenome in Three Deep-Sea Polychaetes.</title>
        <authorList>
            <person name="Perez M."/>
            <person name="Aroh O."/>
            <person name="Sun Y."/>
            <person name="Lan Y."/>
            <person name="Juniper S.K."/>
            <person name="Young C.R."/>
            <person name="Angers B."/>
            <person name="Qian P.Y."/>
        </authorList>
    </citation>
    <scope>NUCLEOTIDE SEQUENCE</scope>
    <source>
        <strain evidence="4">R07B-5</strain>
    </source>
</reference>
<dbReference type="InterPro" id="IPR011032">
    <property type="entry name" value="GroES-like_sf"/>
</dbReference>
<feature type="domain" description="Enoyl reductase (ER)" evidence="3">
    <location>
        <begin position="22"/>
        <end position="341"/>
    </location>
</feature>
<evidence type="ECO:0000256" key="1">
    <source>
        <dbReference type="ARBA" id="ARBA00011981"/>
    </source>
</evidence>
<dbReference type="GO" id="GO:0005739">
    <property type="term" value="C:mitochondrion"/>
    <property type="evidence" value="ECO:0007669"/>
    <property type="project" value="TreeGrafter"/>
</dbReference>
<name>A0AAD9PG31_RIDPI</name>
<dbReference type="SMART" id="SM00829">
    <property type="entry name" value="PKS_ER"/>
    <property type="match status" value="1"/>
</dbReference>
<organism evidence="4 5">
    <name type="scientific">Ridgeia piscesae</name>
    <name type="common">Tubeworm</name>
    <dbReference type="NCBI Taxonomy" id="27915"/>
    <lineage>
        <taxon>Eukaryota</taxon>
        <taxon>Metazoa</taxon>
        <taxon>Spiralia</taxon>
        <taxon>Lophotrochozoa</taxon>
        <taxon>Annelida</taxon>
        <taxon>Polychaeta</taxon>
        <taxon>Sedentaria</taxon>
        <taxon>Canalipalpata</taxon>
        <taxon>Sabellida</taxon>
        <taxon>Siboglinidae</taxon>
        <taxon>Ridgeia</taxon>
    </lineage>
</organism>
<dbReference type="InterPro" id="IPR051397">
    <property type="entry name" value="Zn-ADH-like_protein"/>
</dbReference>
<dbReference type="GO" id="GO:0047522">
    <property type="term" value="F:15-oxoprostaglandin 13-reductase [NAD(P)+] activity"/>
    <property type="evidence" value="ECO:0007669"/>
    <property type="project" value="UniProtKB-EC"/>
</dbReference>
<dbReference type="InterPro" id="IPR013154">
    <property type="entry name" value="ADH-like_N"/>
</dbReference>
<comment type="caution">
    <text evidence="4">The sequence shown here is derived from an EMBL/GenBank/DDBJ whole genome shotgun (WGS) entry which is preliminary data.</text>
</comment>
<dbReference type="Gene3D" id="3.90.180.10">
    <property type="entry name" value="Medium-chain alcohol dehydrogenases, catalytic domain"/>
    <property type="match status" value="1"/>
</dbReference>
<keyword evidence="2" id="KW-0560">Oxidoreductase</keyword>
<dbReference type="SUPFAM" id="SSF50129">
    <property type="entry name" value="GroES-like"/>
    <property type="match status" value="1"/>
</dbReference>
<dbReference type="Proteomes" id="UP001209878">
    <property type="component" value="Unassembled WGS sequence"/>
</dbReference>
<evidence type="ECO:0000256" key="2">
    <source>
        <dbReference type="ARBA" id="ARBA00023002"/>
    </source>
</evidence>
<dbReference type="CDD" id="cd08250">
    <property type="entry name" value="Mgc45594_like"/>
    <property type="match status" value="1"/>
</dbReference>
<dbReference type="InterPro" id="IPR036291">
    <property type="entry name" value="NAD(P)-bd_dom_sf"/>
</dbReference>
<sequence length="353" mass="38366">MAFKLPSVYNRLMVTKLSTKFGEAVKFVSQPIPTLGSSEVLIKNRFVGINASDINYTAARYDPTLKLPFECGFEAVGEVVSTGDKCKRSQIGQAVAYMYPGAFSEYHVVPEAFVMPLPALKSEFLPLIVSGLTAAIALDKVGEIRKGETVLITAAAGGTGQFAVQWAIEKGCHVIGTCSSDKKVQFLKKLGCHRPVNYTKEKLRDVLKSEYPDGVDVVYETVGGDMFDTCVKSLALHGRLCVLGFITGYESASGIAPMHTVGLPALLLKKSASVRGFFLFHYTTHFQEYMARLVQLSVEGKLHSTIDDGSGHSSGPFYGLESIQSAVEYLYTKKSIGKIMVDLTPNASMTSRL</sequence>
<evidence type="ECO:0000313" key="5">
    <source>
        <dbReference type="Proteomes" id="UP001209878"/>
    </source>
</evidence>
<dbReference type="InterPro" id="IPR013149">
    <property type="entry name" value="ADH-like_C"/>
</dbReference>
<dbReference type="AlphaFoldDB" id="A0AAD9PG31"/>
<dbReference type="Gene3D" id="3.40.50.720">
    <property type="entry name" value="NAD(P)-binding Rossmann-like Domain"/>
    <property type="match status" value="1"/>
</dbReference>
<dbReference type="EC" id="1.3.1.48" evidence="1"/>
<evidence type="ECO:0000313" key="4">
    <source>
        <dbReference type="EMBL" id="KAK2194044.1"/>
    </source>
</evidence>
<dbReference type="PANTHER" id="PTHR43677">
    <property type="entry name" value="SHORT-CHAIN DEHYDROGENASE/REDUCTASE"/>
    <property type="match status" value="1"/>
</dbReference>
<dbReference type="EMBL" id="JAODUO010000003">
    <property type="protein sequence ID" value="KAK2194044.1"/>
    <property type="molecule type" value="Genomic_DNA"/>
</dbReference>
<keyword evidence="5" id="KW-1185">Reference proteome</keyword>
<dbReference type="Pfam" id="PF00107">
    <property type="entry name" value="ADH_zinc_N"/>
    <property type="match status" value="1"/>
</dbReference>
<dbReference type="PANTHER" id="PTHR43677:SF3">
    <property type="entry name" value="PROSTAGLANDIN REDUCTASE 3"/>
    <property type="match status" value="1"/>
</dbReference>
<proteinExistence type="predicted"/>
<dbReference type="SUPFAM" id="SSF51735">
    <property type="entry name" value="NAD(P)-binding Rossmann-fold domains"/>
    <property type="match status" value="1"/>
</dbReference>
<gene>
    <name evidence="4" type="ORF">NP493_3g08021</name>
</gene>